<keyword evidence="24" id="KW-0479">Metal-binding</keyword>
<dbReference type="InterPro" id="IPR035973">
    <property type="entry name" value="Cyt_c_oxidase_su3-like_sf"/>
</dbReference>
<dbReference type="Pfam" id="PF04442">
    <property type="entry name" value="CtaG_Cox11"/>
    <property type="match status" value="1"/>
</dbReference>
<evidence type="ECO:0000256" key="26">
    <source>
        <dbReference type="ARBA" id="ARBA00022801"/>
    </source>
</evidence>
<dbReference type="InterPro" id="IPR007533">
    <property type="entry name" value="Cyt_c_oxidase_assmbl_CtaG"/>
</dbReference>
<dbReference type="FunFam" id="2.60.370.10:FF:000001">
    <property type="entry name" value="COX11 cytochrome c oxidase assembly homolog"/>
    <property type="match status" value="1"/>
</dbReference>
<dbReference type="GO" id="GO:0004413">
    <property type="term" value="F:homoserine kinase activity"/>
    <property type="evidence" value="ECO:0007669"/>
    <property type="project" value="InterPro"/>
</dbReference>
<dbReference type="NCBIfam" id="NF002190">
    <property type="entry name" value="PRK01045.1-4"/>
    <property type="match status" value="1"/>
</dbReference>
<dbReference type="GO" id="GO:0005743">
    <property type="term" value="C:mitochondrial inner membrane"/>
    <property type="evidence" value="ECO:0007669"/>
    <property type="project" value="UniProtKB-SubCell"/>
</dbReference>
<dbReference type="GO" id="GO:0051745">
    <property type="term" value="F:4-hydroxy-3-methylbut-2-enyl diphosphate reductase activity"/>
    <property type="evidence" value="ECO:0007669"/>
    <property type="project" value="InterPro"/>
</dbReference>
<evidence type="ECO:0000256" key="27">
    <source>
        <dbReference type="ARBA" id="ARBA00022842"/>
    </source>
</evidence>
<dbReference type="PRINTS" id="PR01165">
    <property type="entry name" value="CYCOXIDASEI"/>
</dbReference>
<keyword evidence="23" id="KW-0540">Nuclease</keyword>
<keyword evidence="27" id="KW-0460">Magnesium</keyword>
<dbReference type="InterPro" id="IPR002575">
    <property type="entry name" value="Aminoglycoside_PTrfase"/>
</dbReference>
<dbReference type="GO" id="GO:0050992">
    <property type="term" value="P:dimethylallyl diphosphate biosynthetic process"/>
    <property type="evidence" value="ECO:0007669"/>
    <property type="project" value="InterPro"/>
</dbReference>
<dbReference type="NCBIfam" id="NF003558">
    <property type="entry name" value="PRK05231.1"/>
    <property type="match status" value="1"/>
</dbReference>
<dbReference type="SUPFAM" id="SSF53098">
    <property type="entry name" value="Ribonuclease H-like"/>
    <property type="match status" value="1"/>
</dbReference>
<dbReference type="InterPro" id="IPR023616">
    <property type="entry name" value="Cyt_c_oxase-like_su1_dom"/>
</dbReference>
<dbReference type="Gene3D" id="3.90.1200.10">
    <property type="match status" value="1"/>
</dbReference>
<dbReference type="InterPro" id="IPR000537">
    <property type="entry name" value="UbiA_prenyltransferase"/>
</dbReference>
<dbReference type="CDD" id="cd06662">
    <property type="entry name" value="SURF1"/>
    <property type="match status" value="1"/>
</dbReference>
<dbReference type="CDD" id="cd13957">
    <property type="entry name" value="PT_UbiA_Cox10"/>
    <property type="match status" value="1"/>
</dbReference>
<dbReference type="InterPro" id="IPR003451">
    <property type="entry name" value="LytB/IspH"/>
</dbReference>
<dbReference type="Gene3D" id="1.20.210.10">
    <property type="entry name" value="Cytochrome c oxidase-like, subunit I domain"/>
    <property type="match status" value="1"/>
</dbReference>
<dbReference type="GO" id="GO:0006783">
    <property type="term" value="P:heme biosynthetic process"/>
    <property type="evidence" value="ECO:0007669"/>
    <property type="project" value="UniProtKB-KW"/>
</dbReference>
<feature type="transmembrane region" description="Helical" evidence="40">
    <location>
        <begin position="92"/>
        <end position="113"/>
    </location>
</feature>
<feature type="transmembrane region" description="Helical" evidence="40">
    <location>
        <begin position="1168"/>
        <end position="1189"/>
    </location>
</feature>
<feature type="transmembrane region" description="Helical" evidence="40">
    <location>
        <begin position="509"/>
        <end position="536"/>
    </location>
</feature>
<dbReference type="InterPro" id="IPR023471">
    <property type="entry name" value="CtaG/Cox11_dom_sf"/>
</dbReference>
<dbReference type="InterPro" id="IPR002994">
    <property type="entry name" value="Surf1/Shy1"/>
</dbReference>
<dbReference type="NCBIfam" id="TIGR00216">
    <property type="entry name" value="ispH_lytB"/>
    <property type="match status" value="1"/>
</dbReference>
<dbReference type="GO" id="GO:0008495">
    <property type="term" value="F:protoheme IX farnesyltransferase activity"/>
    <property type="evidence" value="ECO:0007669"/>
    <property type="project" value="InterPro"/>
</dbReference>
<dbReference type="CDD" id="cd13944">
    <property type="entry name" value="lytB_ispH"/>
    <property type="match status" value="1"/>
</dbReference>
<evidence type="ECO:0000256" key="12">
    <source>
        <dbReference type="ARBA" id="ARBA00009578"/>
    </source>
</evidence>
<dbReference type="NCBIfam" id="TIGR02891">
    <property type="entry name" value="CtaD_CoxA"/>
    <property type="match status" value="1"/>
</dbReference>
<dbReference type="EMBL" id="CAUJNA010002223">
    <property type="protein sequence ID" value="CAJ1391608.1"/>
    <property type="molecule type" value="Genomic_DNA"/>
</dbReference>
<dbReference type="GO" id="GO:0015990">
    <property type="term" value="P:electron transport coupled proton transport"/>
    <property type="evidence" value="ECO:0007669"/>
    <property type="project" value="InterPro"/>
</dbReference>
<feature type="transmembrane region" description="Helical" evidence="40">
    <location>
        <begin position="1445"/>
        <end position="1463"/>
    </location>
</feature>
<dbReference type="Gene3D" id="2.60.370.10">
    <property type="entry name" value="Ctag/Cox11"/>
    <property type="match status" value="1"/>
</dbReference>
<feature type="transmembrane region" description="Helical" evidence="40">
    <location>
        <begin position="904"/>
        <end position="924"/>
    </location>
</feature>
<comment type="similarity">
    <text evidence="38">Belongs to the cytochrome c oxidase subunit 3 family.</text>
</comment>
<feature type="transmembrane region" description="Helical" evidence="40">
    <location>
        <begin position="1136"/>
        <end position="1156"/>
    </location>
</feature>
<dbReference type="InterPro" id="IPR034210">
    <property type="entry name" value="CcO_II_C"/>
</dbReference>
<evidence type="ECO:0000256" key="15">
    <source>
        <dbReference type="ARBA" id="ARBA00022448"/>
    </source>
</evidence>
<evidence type="ECO:0000256" key="23">
    <source>
        <dbReference type="ARBA" id="ARBA00022722"/>
    </source>
</evidence>
<evidence type="ECO:0000256" key="13">
    <source>
        <dbReference type="ARBA" id="ARBA00011164"/>
    </source>
</evidence>
<keyword evidence="22" id="KW-0791">Threonine biosynthesis</keyword>
<dbReference type="Gene3D" id="1.20.120.80">
    <property type="entry name" value="Cytochrome c oxidase, subunit III, four-helix bundle"/>
    <property type="match status" value="1"/>
</dbReference>
<keyword evidence="15" id="KW-0813">Transport</keyword>
<evidence type="ECO:0000256" key="24">
    <source>
        <dbReference type="ARBA" id="ARBA00022723"/>
    </source>
</evidence>
<comment type="caution">
    <text evidence="46">The sequence shown here is derived from an EMBL/GenBank/DDBJ whole genome shotgun (WGS) entry which is preliminary data.</text>
</comment>
<evidence type="ECO:0000256" key="25">
    <source>
        <dbReference type="ARBA" id="ARBA00022759"/>
    </source>
</evidence>
<dbReference type="InterPro" id="IPR000298">
    <property type="entry name" value="Cyt_c_oxidase-like_su3"/>
</dbReference>
<feature type="transmembrane region" description="Helical" evidence="40">
    <location>
        <begin position="1695"/>
        <end position="1714"/>
    </location>
</feature>
<dbReference type="PROSITE" id="PS50879">
    <property type="entry name" value="RNASE_H_1"/>
    <property type="match status" value="1"/>
</dbReference>
<evidence type="ECO:0000259" key="44">
    <source>
        <dbReference type="PROSITE" id="PS50879"/>
    </source>
</evidence>
<evidence type="ECO:0000256" key="17">
    <source>
        <dbReference type="ARBA" id="ARBA00022605"/>
    </source>
</evidence>
<dbReference type="GO" id="GO:0009088">
    <property type="term" value="P:threonine biosynthetic process"/>
    <property type="evidence" value="ECO:0007669"/>
    <property type="project" value="UniProtKB-KW"/>
</dbReference>
<dbReference type="PROSITE" id="PS00943">
    <property type="entry name" value="UBIA"/>
    <property type="match status" value="1"/>
</dbReference>
<comment type="cofactor">
    <cofactor evidence="2">
        <name>Cu cation</name>
        <dbReference type="ChEBI" id="CHEBI:23378"/>
    </cofactor>
</comment>
<keyword evidence="26" id="KW-0378">Hydrolase</keyword>
<dbReference type="HAMAP" id="MF_00154">
    <property type="entry name" value="CyoE_CtaB"/>
    <property type="match status" value="1"/>
</dbReference>
<dbReference type="GO" id="GO:0004523">
    <property type="term" value="F:RNA-DNA hybrid ribonuclease activity"/>
    <property type="evidence" value="ECO:0007669"/>
    <property type="project" value="UniProtKB-EC"/>
</dbReference>
<dbReference type="Gene3D" id="1.10.287.70">
    <property type="match status" value="1"/>
</dbReference>
<dbReference type="InterPro" id="IPR002429">
    <property type="entry name" value="CcO_II-like_C"/>
</dbReference>
<dbReference type="NCBIfam" id="TIGR01473">
    <property type="entry name" value="cyoE_ctaB"/>
    <property type="match status" value="1"/>
</dbReference>
<evidence type="ECO:0000256" key="10">
    <source>
        <dbReference type="ARBA" id="ARBA00005300"/>
    </source>
</evidence>
<evidence type="ECO:0000259" key="43">
    <source>
        <dbReference type="PROSITE" id="PS50857"/>
    </source>
</evidence>
<dbReference type="CDD" id="cd09278">
    <property type="entry name" value="RNase_HI_prokaryote_like"/>
    <property type="match status" value="1"/>
</dbReference>
<comment type="similarity">
    <text evidence="12">Belongs to the heme-copper respiratory oxidase family.</text>
</comment>
<dbReference type="HAMAP" id="MF_00191">
    <property type="entry name" value="IspH"/>
    <property type="match status" value="1"/>
</dbReference>
<feature type="transmembrane region" description="Helical" evidence="40">
    <location>
        <begin position="775"/>
        <end position="798"/>
    </location>
</feature>
<evidence type="ECO:0000256" key="4">
    <source>
        <dbReference type="ARBA" id="ARBA00001966"/>
    </source>
</evidence>
<dbReference type="InterPro" id="IPR014241">
    <property type="entry name" value="Cyt_c_oxidase_su1_bac"/>
</dbReference>
<comment type="pathway">
    <text evidence="9">Energy metabolism; oxidative phosphorylation.</text>
</comment>
<dbReference type="SUPFAM" id="SSF81452">
    <property type="entry name" value="Cytochrome c oxidase subunit III-like"/>
    <property type="match status" value="1"/>
</dbReference>
<feature type="transmembrane region" description="Helical" evidence="40">
    <location>
        <begin position="1904"/>
        <end position="1925"/>
    </location>
</feature>
<dbReference type="InterPro" id="IPR011759">
    <property type="entry name" value="Cyt_c_oxidase_su2_TM_dom"/>
</dbReference>
<dbReference type="InterPro" id="IPR044878">
    <property type="entry name" value="UbiA_sf"/>
</dbReference>
<dbReference type="Gene3D" id="1.10.287.90">
    <property type="match status" value="1"/>
</dbReference>
<comment type="catalytic activity">
    <reaction evidence="1">
        <text>Endonucleolytic cleavage to 5'-phosphomonoester.</text>
        <dbReference type="EC" id="3.1.26.4"/>
    </reaction>
</comment>
<dbReference type="GO" id="GO:0051539">
    <property type="term" value="F:4 iron, 4 sulfur cluster binding"/>
    <property type="evidence" value="ECO:0007669"/>
    <property type="project" value="UniProtKB-KW"/>
</dbReference>
<dbReference type="GO" id="GO:0003676">
    <property type="term" value="F:nucleic acid binding"/>
    <property type="evidence" value="ECO:0007669"/>
    <property type="project" value="InterPro"/>
</dbReference>
<dbReference type="Pfam" id="PF00510">
    <property type="entry name" value="COX3"/>
    <property type="match status" value="1"/>
</dbReference>
<dbReference type="PANTHER" id="PTHR10422:SF18">
    <property type="entry name" value="CYTOCHROME C OXIDASE SUBUNIT 1"/>
    <property type="match status" value="1"/>
</dbReference>
<feature type="domain" description="Cytochrome oxidase subunit II copper A binding" evidence="43">
    <location>
        <begin position="122"/>
        <end position="264"/>
    </location>
</feature>
<feature type="transmembrane region" description="Helical" evidence="40">
    <location>
        <begin position="1574"/>
        <end position="1597"/>
    </location>
</feature>
<name>A0AA36IQD0_9DINO</name>
<dbReference type="SUPFAM" id="SSF56112">
    <property type="entry name" value="Protein kinase-like (PK-like)"/>
    <property type="match status" value="1"/>
</dbReference>
<dbReference type="GO" id="GO:0045277">
    <property type="term" value="C:respiratory chain complex IV"/>
    <property type="evidence" value="ECO:0007669"/>
    <property type="project" value="InterPro"/>
</dbReference>
<evidence type="ECO:0000256" key="3">
    <source>
        <dbReference type="ARBA" id="ARBA00001946"/>
    </source>
</evidence>
<feature type="transmembrane region" description="Helical" evidence="40">
    <location>
        <begin position="556"/>
        <end position="580"/>
    </location>
</feature>
<dbReference type="InterPro" id="IPR013833">
    <property type="entry name" value="Cyt_c_oxidase_su3_a-hlx"/>
</dbReference>
<feature type="transmembrane region" description="Helical" evidence="40">
    <location>
        <begin position="1484"/>
        <end position="1503"/>
    </location>
</feature>
<dbReference type="PROSITE" id="PS50895">
    <property type="entry name" value="SURF1"/>
    <property type="match status" value="1"/>
</dbReference>
<dbReference type="Gene3D" id="3.40.50.11270">
    <property type="match status" value="1"/>
</dbReference>
<evidence type="ECO:0000256" key="5">
    <source>
        <dbReference type="ARBA" id="ARBA00004007"/>
    </source>
</evidence>
<feature type="transmembrane region" description="Helical" evidence="40">
    <location>
        <begin position="945"/>
        <end position="965"/>
    </location>
</feature>
<gene>
    <name evidence="46" type="ORF">EVOR1521_LOCUS16872</name>
</gene>
<comment type="similarity">
    <text evidence="10">Belongs to the RNase H family.</text>
</comment>
<dbReference type="Gene3D" id="2.60.40.420">
    <property type="entry name" value="Cupredoxins - blue copper proteins"/>
    <property type="match status" value="1"/>
</dbReference>
<feature type="transmembrane region" description="Helical" evidence="40">
    <location>
        <begin position="1603"/>
        <end position="1631"/>
    </location>
</feature>
<keyword evidence="18" id="KW-0349">Heme</keyword>
<dbReference type="CDD" id="cd05153">
    <property type="entry name" value="HomoserineK_II"/>
    <property type="match status" value="1"/>
</dbReference>
<feature type="transmembrane region" description="Helical" evidence="40">
    <location>
        <begin position="1073"/>
        <end position="1090"/>
    </location>
</feature>
<dbReference type="SUPFAM" id="SSF110111">
    <property type="entry name" value="Ctag/Cox11"/>
    <property type="match status" value="1"/>
</dbReference>
<evidence type="ECO:0000256" key="34">
    <source>
        <dbReference type="ARBA" id="ARBA00023133"/>
    </source>
</evidence>
<evidence type="ECO:0000256" key="7">
    <source>
        <dbReference type="ARBA" id="ARBA00004141"/>
    </source>
</evidence>
<dbReference type="Gene3D" id="1.10.357.140">
    <property type="entry name" value="UbiA prenyltransferase"/>
    <property type="match status" value="1"/>
</dbReference>
<keyword evidence="30 40" id="KW-1133">Transmembrane helix</keyword>
<dbReference type="GO" id="GO:0019288">
    <property type="term" value="P:isopentenyl diphosphate biosynthetic process, methylerythritol 4-phosphate pathway"/>
    <property type="evidence" value="ECO:0007669"/>
    <property type="project" value="InterPro"/>
</dbReference>
<keyword evidence="19" id="KW-0679">Respiratory chain</keyword>
<feature type="domain" description="Heme-copper oxidase subunit III family profile" evidence="41">
    <location>
        <begin position="1395"/>
        <end position="1672"/>
    </location>
</feature>
<dbReference type="Gene3D" id="3.30.420.10">
    <property type="entry name" value="Ribonuclease H-like superfamily/Ribonuclease H"/>
    <property type="match status" value="1"/>
</dbReference>
<evidence type="ECO:0000256" key="18">
    <source>
        <dbReference type="ARBA" id="ARBA00022617"/>
    </source>
</evidence>
<feature type="domain" description="RNase H type-1" evidence="44">
    <location>
        <begin position="2548"/>
        <end position="2690"/>
    </location>
</feature>
<feature type="transmembrane region" description="Helical" evidence="40">
    <location>
        <begin position="1651"/>
        <end position="1675"/>
    </location>
</feature>
<keyword evidence="47" id="KW-1185">Reference proteome</keyword>
<dbReference type="CDD" id="cd13912">
    <property type="entry name" value="CcO_II_C"/>
    <property type="match status" value="1"/>
</dbReference>
<keyword evidence="17" id="KW-0028">Amino-acid biosynthesis</keyword>
<dbReference type="HAMAP" id="MF_00301">
    <property type="entry name" value="Homoser_kinase_2"/>
    <property type="match status" value="1"/>
</dbReference>
<evidence type="ECO:0000256" key="30">
    <source>
        <dbReference type="ARBA" id="ARBA00022989"/>
    </source>
</evidence>
<keyword evidence="28" id="KW-1278">Translocase</keyword>
<feature type="transmembrane region" description="Helical" evidence="40">
    <location>
        <begin position="1407"/>
        <end position="1425"/>
    </location>
</feature>
<dbReference type="PROSITE" id="PS00077">
    <property type="entry name" value="COX1_CUB"/>
    <property type="match status" value="1"/>
</dbReference>
<dbReference type="InterPro" id="IPR014222">
    <property type="entry name" value="Cyt_c_oxidase_su2"/>
</dbReference>
<comment type="function">
    <text evidence="5">Exerts its effect at some terminal stage of cytochrome c oxidase synthesis, probably by being involved in the insertion of the copper B into subunit I.</text>
</comment>
<feature type="transmembrane region" description="Helical" evidence="40">
    <location>
        <begin position="734"/>
        <end position="755"/>
    </location>
</feature>
<sequence length="2709" mass="298589">MKTTRRLCATAFATFAAPIVAFAAQPEPWQLGFQPAATGIMEEIAWFERYTLVFLVPIVFLVLGLLAWVMIRYRASANPVPSRVSHNTTIEVIWTVGPIVILILLAVPSFQLLTKQYSPPGEPAMTVKAIGYQWYWGYEYQTEDGEEVAFDQILLRDEDRAGLGKEDEAAYPRLLAVDNELVVPVDTTVRLLVTAADVLHSWTIPAFGVKMDAVPGRLNETWFHADREGLYYGQCSELCGKDHAYMPIAVRVVSEADYDAWLTAARDDLDEANRTLIATIEDFSGANFMSDAVAHDAHDHGAPKGFVNRWLFSTNHKDIGTLYLIFAIIMGVFGGFLSVMMRWELAEPGIQIFHGLASMVYGVEGDAAIDAGKQMYNVFTTGHGLIMIFFMVMPALIGGFANWMVPIMIGAPDMAFPRMNNISFWLLPPAAILLVISMFMPSAPGAYGVGGGWTIYPPYSTTGQPGPAMDFAILSIHIAGASSILGAINFITTIFNMRAPGMTLHKMPLFAWSVLITAFLLLLSLPVLAGAITMLLTDRNFDTAFFDPAGGGDPILFQHLFWFFGHPEVYILILPAFGIVSHIVSTFSRKPIFGYLGMAYAMVAIGVVGFIVWAHHMYTVGLSLDTQRYFVFATMVIAVPTGIKIFSWIATMWGGSIELRTPMLWAIGFIFLFTVGGVTGVQLANAGLDRSLHDTYYVVAHFHYVLSLGAVFGIFAAWYYWFPKMFGYMYNSTIARLHFWVTFVGVNLIFFPQHFLGLAGMPRRYIDYPDAYAGWNMVSSWGSYLSAIGVLIFLYGVFEAFARKREAGANPWGEGATTLEWQLSSPPPYHQWEQLPNKSGTHRWDRVRRMALVEDIKTSAPRISEATPRDYFDLLKPRVMSLVVFTALVGLLVAPGAINPFIGAVAILAIAVGAGASGALNMWYDSDIDAVMSRTAKRPIPSGRVSRDETLVFGLILSVLSVMTLGLVTNWVAGGLLAFTIFFYAVIYTMWLKRSTPQNIVIGGAAGAFPPMIGWAAVSGTITMESAVLFMIIFLWTPPHFWALALFKLRDYEIAGMPMMPNVAGERHTKLQMLVYSVLLAAFAVLPWPLGFAGPVYGVAAILLGANFIRHALAVWKMADGDATMVPAKKMFGFSLTYLFAIFAVLFVETVLMRVLAQQKARRKRSIALAICLAAFVVIFYAVTVIKLGPDVLNLKHRANVRIALACLAFFASMIGLAYASVPLYELFCRVTGYGGTTQVSDTAPVQVLDRTINVRFDANTGSGLGWDFKPVDRSVTLKIGETTQVAYSARNWRDMATTGSATFNVTPQAAGAYFNKMECFCFTETTLEPGEEMEMPVVFFIDPAIVDAKELQGVSTITLSYTFFKIDEAEETAGISPADTRQSGIDIMADTHAKNHDYHILDPSPWPLIGSIGALIMAIGAIGWMQAGQGNEFSLLGIPMANPWTFLIGTLIVLYTMFGWWSDTVRESLQGHHTKVVSLHLRYGMIMFIASEVMFFVAWFWAVFDASLFFNEAQQVGRMEYTGGQWPPAGMEVLDPLHLPLYNTVILLLSGTTVTWAHHALLHNDRQGLKMGLWLTILLAILFTCVQVYEFVIAPYSFSESLYGATFFMATGFHGFHVFVGTIFLIVCLVRAYAGQFTPEKHFGFEAAAWYWHFVDVVWLFLFFVVYIWGTWGAPTDHLGQTMADAAAQDRRRFPWLMIACAVPALIVLVLLGNWQVQRLAWKEDLLATIDARLSAAPVPAGEIARLVADGADIRYRPATATGTFDHANERHFFATHKGASGYYVYTPLLMDDGRMLLVNRGFVPFDLKEPATRAEGQVDGPVTVTGLARERLDGKPSFIVPDNDLPANIYYWKDWSAMVANASYDAGSVLPFFLDADEAANPGGWPVGGVTRIDLPNNHLQYALTWYGLAVVLVVVTGLFMWGRARGTTGTIMNVHATKPPLTIRLCEPRGFCAGVDRAIQIVVLALKKYGAPVYVRHEIVHNKFVVEALRERGAVFVKELGDIPAEHVDRPVVFSAHGVPKSVPADAEARNLLYLDATCPLVSKVHKQAMRHQRLGRHVLLVGHEGHPEVIGTMGQLPEGAVTLVETVEQVADLTVPDDDKLGFVTQTTLSVDDTADVIAALQARFPALTAPSSESICYATTNRQEAVKKAAPGTEVFLIVGAPNSSNSMRLVEVAKRHGARDSMLVQRAADIDWRRIGDAATIGMSAGASAPEIVVEEIIDALRERRNVTVDIALTAEENELFPVMRSLRDTPLTGQDMDELRDFIAPYGVGELKSYKGIAEGVENSNFLVHAGDDTFILTLYEKRVDPADLPFFLGLMEHLATHDISCPLPVKRGDGTVLGELAGRPAAMVTFLEGVWMRRPSATHCAGVGTGMARMHLAGADFAMQRRNGLTVEDWRPLWQQCLKAHPGMERDLAQETEALLATLEEQWPRDLPQGTIHADLFPDNVFFLGDELSGFIDFYFACTDALAYDVAVALNAWCFERDHSYNITKGKALLDAYDRVRPLTDPEIEALPVLAAGASLRFMLTRLYDWVTTPEGSLVVKKRITIHTDGACSGNPGPGGWGAILEWNGSRKELSGGEARTTNNRMELMAAIEALGALKGGPHAVDLYTDSSYVKDGISGWIHGWKRNGWKTAAKKPVKNAELWQALDAATQRHDVTWHWLKGHAGHEENERADELARGAMAPFKKSVGEKGQGGDIDERQ</sequence>
<feature type="transmembrane region" description="Helical" evidence="40">
    <location>
        <begin position="704"/>
        <end position="722"/>
    </location>
</feature>
<dbReference type="Pfam" id="PF02790">
    <property type="entry name" value="COX2_TM"/>
    <property type="match status" value="1"/>
</dbReference>
<evidence type="ECO:0000256" key="11">
    <source>
        <dbReference type="ARBA" id="ARBA00005985"/>
    </source>
</evidence>
<dbReference type="Gene3D" id="3.30.200.20">
    <property type="entry name" value="Phosphorylase Kinase, domain 1"/>
    <property type="match status" value="1"/>
</dbReference>
<evidence type="ECO:0000256" key="36">
    <source>
        <dbReference type="ARBA" id="ARBA00046335"/>
    </source>
</evidence>
<evidence type="ECO:0000256" key="6">
    <source>
        <dbReference type="ARBA" id="ARBA00004065"/>
    </source>
</evidence>
<accession>A0AA36IQD0</accession>
<dbReference type="GO" id="GO:0004129">
    <property type="term" value="F:cytochrome-c oxidase activity"/>
    <property type="evidence" value="ECO:0007669"/>
    <property type="project" value="UniProtKB-EC"/>
</dbReference>
<dbReference type="FunFam" id="2.60.40.420:FF:000001">
    <property type="entry name" value="Cytochrome c oxidase subunit 2"/>
    <property type="match status" value="1"/>
</dbReference>
<dbReference type="PROSITE" id="PS50857">
    <property type="entry name" value="COX2_CUA"/>
    <property type="match status" value="1"/>
</dbReference>
<keyword evidence="32" id="KW-0186">Copper</keyword>
<feature type="transmembrane region" description="Helical" evidence="40">
    <location>
        <begin position="381"/>
        <end position="401"/>
    </location>
</feature>
<dbReference type="InterPro" id="IPR033944">
    <property type="entry name" value="Cyt_c_oxase_su1_dom"/>
</dbReference>
<keyword evidence="35 40" id="KW-0472">Membrane</keyword>
<dbReference type="NCBIfam" id="NF001236">
    <property type="entry name" value="PRK00203.1"/>
    <property type="match status" value="1"/>
</dbReference>
<dbReference type="PROSITE" id="PS50999">
    <property type="entry name" value="COX2_TM"/>
    <property type="match status" value="1"/>
</dbReference>
<evidence type="ECO:0000259" key="41">
    <source>
        <dbReference type="PROSITE" id="PS50253"/>
    </source>
</evidence>
<evidence type="ECO:0000256" key="28">
    <source>
        <dbReference type="ARBA" id="ARBA00022967"/>
    </source>
</evidence>
<dbReference type="GO" id="GO:0009060">
    <property type="term" value="P:aerobic respiration"/>
    <property type="evidence" value="ECO:0007669"/>
    <property type="project" value="InterPro"/>
</dbReference>
<evidence type="ECO:0000256" key="19">
    <source>
        <dbReference type="ARBA" id="ARBA00022660"/>
    </source>
</evidence>
<dbReference type="CDD" id="cd01663">
    <property type="entry name" value="Cyt_c_Oxidase_I"/>
    <property type="match status" value="1"/>
</dbReference>
<evidence type="ECO:0000256" key="20">
    <source>
        <dbReference type="ARBA" id="ARBA00022679"/>
    </source>
</evidence>
<dbReference type="Pfam" id="PF01636">
    <property type="entry name" value="APH"/>
    <property type="match status" value="1"/>
</dbReference>
<dbReference type="Gene3D" id="3.40.1010.20">
    <property type="entry name" value="4-hydroxy-3-methylbut-2-enyl diphosphate reductase, catalytic domain"/>
    <property type="match status" value="2"/>
</dbReference>
<protein>
    <recommendedName>
        <fullName evidence="38">Cytochrome c oxidase subunit 3</fullName>
    </recommendedName>
</protein>
<keyword evidence="25" id="KW-0255">Endonuclease</keyword>
<feature type="domain" description="Cytochrome oxidase subunit I profile" evidence="42">
    <location>
        <begin position="310"/>
        <end position="839"/>
    </location>
</feature>
<dbReference type="InterPro" id="IPR033945">
    <property type="entry name" value="Cyt_c_oxase_su3_dom"/>
</dbReference>
<comment type="catalytic activity">
    <reaction evidence="37">
        <text>4 Fe(II)-[cytochrome c] + O2 + 8 H(+)(in) = 4 Fe(III)-[cytochrome c] + 2 H2O + 4 H(+)(out)</text>
        <dbReference type="Rhea" id="RHEA:11436"/>
        <dbReference type="Rhea" id="RHEA-COMP:10350"/>
        <dbReference type="Rhea" id="RHEA-COMP:14399"/>
        <dbReference type="ChEBI" id="CHEBI:15377"/>
        <dbReference type="ChEBI" id="CHEBI:15378"/>
        <dbReference type="ChEBI" id="CHEBI:15379"/>
        <dbReference type="ChEBI" id="CHEBI:29033"/>
        <dbReference type="ChEBI" id="CHEBI:29034"/>
        <dbReference type="EC" id="7.1.1.9"/>
    </reaction>
    <physiologicalReaction direction="left-to-right" evidence="37">
        <dbReference type="Rhea" id="RHEA:11437"/>
    </physiologicalReaction>
</comment>
<evidence type="ECO:0000256" key="9">
    <source>
        <dbReference type="ARBA" id="ARBA00004673"/>
    </source>
</evidence>
<feature type="transmembrane region" description="Helical" evidence="40">
    <location>
        <begin position="879"/>
        <end position="898"/>
    </location>
</feature>
<keyword evidence="20" id="KW-0808">Transferase</keyword>
<keyword evidence="34" id="KW-0350">Heme biosynthesis</keyword>
<dbReference type="Pfam" id="PF02401">
    <property type="entry name" value="LYTB"/>
    <property type="match status" value="1"/>
</dbReference>
<comment type="cofactor">
    <cofactor evidence="4">
        <name>[4Fe-4S] cluster</name>
        <dbReference type="ChEBI" id="CHEBI:49883"/>
    </cofactor>
</comment>
<evidence type="ECO:0000256" key="22">
    <source>
        <dbReference type="ARBA" id="ARBA00022697"/>
    </source>
</evidence>
<feature type="transmembrane region" description="Helical" evidence="40">
    <location>
        <begin position="971"/>
        <end position="991"/>
    </location>
</feature>
<proteinExistence type="inferred from homology"/>
<dbReference type="FunFam" id="3.30.420.10:FF:000089">
    <property type="entry name" value="Ribonuclease H"/>
    <property type="match status" value="1"/>
</dbReference>
<feature type="transmembrane region" description="Helical" evidence="40">
    <location>
        <begin position="663"/>
        <end position="684"/>
    </location>
</feature>
<comment type="similarity">
    <text evidence="36">Belongs to the IspH family.</text>
</comment>
<dbReference type="SUPFAM" id="SSF81442">
    <property type="entry name" value="Cytochrome c oxidase subunit I-like"/>
    <property type="match status" value="1"/>
</dbReference>
<evidence type="ECO:0000256" key="33">
    <source>
        <dbReference type="ARBA" id="ARBA00023014"/>
    </source>
</evidence>
<dbReference type="InterPro" id="IPR000883">
    <property type="entry name" value="Cyt_C_Oxase_1"/>
</dbReference>
<dbReference type="InterPro" id="IPR036927">
    <property type="entry name" value="Cyt_c_oxase-like_su1_sf"/>
</dbReference>
<dbReference type="Pfam" id="PF00075">
    <property type="entry name" value="RNase_H"/>
    <property type="match status" value="1"/>
</dbReference>
<dbReference type="InterPro" id="IPR006369">
    <property type="entry name" value="Protohaem_IX_farnesylTrfase"/>
</dbReference>
<dbReference type="PROSITE" id="PS50253">
    <property type="entry name" value="COX3"/>
    <property type="match status" value="1"/>
</dbReference>
<dbReference type="InterPro" id="IPR002156">
    <property type="entry name" value="RNaseH_domain"/>
</dbReference>
<feature type="transmembrane region" description="Helical" evidence="40">
    <location>
        <begin position="629"/>
        <end position="651"/>
    </location>
</feature>
<dbReference type="InterPro" id="IPR005280">
    <property type="entry name" value="Homoserine_kinase_II"/>
</dbReference>
<dbReference type="PANTHER" id="PTHR10422">
    <property type="entry name" value="CYTOCHROME C OXIDASE SUBUNIT 1"/>
    <property type="match status" value="1"/>
</dbReference>
<dbReference type="HAMAP" id="MF_00155">
    <property type="entry name" value="CtaG"/>
    <property type="match status" value="1"/>
</dbReference>
<dbReference type="Pfam" id="PF00116">
    <property type="entry name" value="COX2"/>
    <property type="match status" value="1"/>
</dbReference>
<feature type="transmembrane region" description="Helical" evidence="40">
    <location>
        <begin position="47"/>
        <end position="71"/>
    </location>
</feature>
<dbReference type="Proteomes" id="UP001178507">
    <property type="component" value="Unassembled WGS sequence"/>
</dbReference>
<dbReference type="GO" id="GO:0005507">
    <property type="term" value="F:copper ion binding"/>
    <property type="evidence" value="ECO:0007669"/>
    <property type="project" value="InterPro"/>
</dbReference>
<feature type="domain" description="Cytochrome oxidase subunit II transmembrane region profile" evidence="45">
    <location>
        <begin position="25"/>
        <end position="120"/>
    </location>
</feature>
<evidence type="ECO:0000256" key="37">
    <source>
        <dbReference type="ARBA" id="ARBA00049512"/>
    </source>
</evidence>
<evidence type="ECO:0000256" key="16">
    <source>
        <dbReference type="ARBA" id="ARBA00022485"/>
    </source>
</evidence>
<feature type="transmembrane region" description="Helical" evidence="40">
    <location>
        <begin position="422"/>
        <end position="440"/>
    </location>
</feature>
<dbReference type="InterPro" id="IPR030470">
    <property type="entry name" value="UbiA_prenylTrfase_CS"/>
</dbReference>
<keyword evidence="31" id="KW-0408">Iron</keyword>
<dbReference type="Pfam" id="PF00115">
    <property type="entry name" value="COX1"/>
    <property type="match status" value="1"/>
</dbReference>
<dbReference type="InterPro" id="IPR023615">
    <property type="entry name" value="Cyt_c_Oxase_su1_BS"/>
</dbReference>
<dbReference type="InterPro" id="IPR011009">
    <property type="entry name" value="Kinase-like_dom_sf"/>
</dbReference>
<comment type="similarity">
    <text evidence="11">Belongs to the UbiA prenyltransferase family.</text>
</comment>
<comment type="function">
    <text evidence="38">Component of the cytochrome c oxidase, the last enzyme in the mitochondrial electron transport chain which drives oxidative phosphorylation. The respiratory chain contains 3 multisubunit complexes succinate dehydrogenase (complex II, CII), ubiquinol-cytochrome c oxidoreductase (cytochrome b-c1 complex, complex III, CIII) and cytochrome c oxidase (complex IV, CIV), that cooperate to transfer electrons derived from NADH and succinate to molecular oxygen, creating an electrochemical gradient over the inner membrane that drives transmembrane transport and the ATP synthase. Cytochrome c oxidase is the component of the respiratory chain that catalyzes the reduction of oxygen to water. Electrons originating from reduced cytochrome c in the intermembrane space (IMS) are transferred via the dinuclear copper A center (CU(A)) of subunit 2 and heme A of subunit 1 to the active site in subunit 1, a binuclear center (BNC) formed by heme A3 and copper B (CU(B)). The BNC reduces molecular oxygen to 2 water molecules using 4 electrons from cytochrome c in the IMS and 4 protons from the mitochondrial matrix.</text>
</comment>
<keyword evidence="38" id="KW-0496">Mitochondrion</keyword>
<evidence type="ECO:0000256" key="21">
    <source>
        <dbReference type="ARBA" id="ARBA00022692"/>
    </source>
</evidence>
<feature type="transmembrane region" description="Helical" evidence="40">
    <location>
        <begin position="322"/>
        <end position="340"/>
    </location>
</feature>
<dbReference type="Pfam" id="PF02104">
    <property type="entry name" value="SURF1"/>
    <property type="match status" value="1"/>
</dbReference>
<dbReference type="InterPro" id="IPR036397">
    <property type="entry name" value="RNaseH_sf"/>
</dbReference>
<feature type="transmembrane region" description="Helical" evidence="40">
    <location>
        <begin position="592"/>
        <end position="614"/>
    </location>
</feature>
<dbReference type="GO" id="GO:0020037">
    <property type="term" value="F:heme binding"/>
    <property type="evidence" value="ECO:0007669"/>
    <property type="project" value="InterPro"/>
</dbReference>
<dbReference type="NCBIfam" id="TIGR00938">
    <property type="entry name" value="thrB_alt"/>
    <property type="match status" value="1"/>
</dbReference>
<dbReference type="InterPro" id="IPR008972">
    <property type="entry name" value="Cupredoxin"/>
</dbReference>
<dbReference type="FunFam" id="1.20.210.10:FF:000004">
    <property type="entry name" value="Cytochrome c oxidase subunit 1"/>
    <property type="match status" value="1"/>
</dbReference>
<dbReference type="SUPFAM" id="SSF49503">
    <property type="entry name" value="Cupredoxins"/>
    <property type="match status" value="1"/>
</dbReference>
<feature type="transmembrane region" description="Helical" evidence="40">
    <location>
        <begin position="1542"/>
        <end position="1562"/>
    </location>
</feature>
<dbReference type="Pfam" id="PF01040">
    <property type="entry name" value="UbiA"/>
    <property type="match status" value="1"/>
</dbReference>
<keyword evidence="16" id="KW-0004">4Fe-4S</keyword>
<feature type="transmembrane region" description="Helical" evidence="40">
    <location>
        <begin position="471"/>
        <end position="497"/>
    </location>
</feature>
<evidence type="ECO:0000256" key="2">
    <source>
        <dbReference type="ARBA" id="ARBA00001935"/>
    </source>
</evidence>
<comment type="subunit">
    <text evidence="13">Component of the cytochrome c oxidase (complex IV, CIV), a multisubunit enzyme composed of a catalytic core of 3 subunits and several supernumerary subunits. The complex exists as a monomer or a dimer and forms supercomplexes (SCs) in the inner mitochondrial membrane with ubiquinol-cytochrome c oxidoreductase (cytochrome b-c1 complex, complex III, CIII).</text>
</comment>
<dbReference type="SUPFAM" id="SSF81464">
    <property type="entry name" value="Cytochrome c oxidase subunit II-like, transmembrane region"/>
    <property type="match status" value="1"/>
</dbReference>
<evidence type="ECO:0000256" key="8">
    <source>
        <dbReference type="ARBA" id="ARBA00004243"/>
    </source>
</evidence>
<feature type="region of interest" description="Disordered" evidence="39">
    <location>
        <begin position="2688"/>
        <end position="2709"/>
    </location>
</feature>
<dbReference type="InterPro" id="IPR022892">
    <property type="entry name" value="RNaseHI"/>
</dbReference>
<evidence type="ECO:0000313" key="47">
    <source>
        <dbReference type="Proteomes" id="UP001178507"/>
    </source>
</evidence>
<comment type="subunit">
    <text evidence="14">Monomer.</text>
</comment>
<evidence type="ECO:0000256" key="40">
    <source>
        <dbReference type="SAM" id="Phobius"/>
    </source>
</evidence>
<evidence type="ECO:0000256" key="31">
    <source>
        <dbReference type="ARBA" id="ARBA00023004"/>
    </source>
</evidence>
<dbReference type="NCBIfam" id="NF003465">
    <property type="entry name" value="PRK05089.1"/>
    <property type="match status" value="1"/>
</dbReference>
<evidence type="ECO:0000256" key="39">
    <source>
        <dbReference type="SAM" id="MobiDB-lite"/>
    </source>
</evidence>
<evidence type="ECO:0000256" key="29">
    <source>
        <dbReference type="ARBA" id="ARBA00022982"/>
    </source>
</evidence>
<dbReference type="NCBIfam" id="TIGR02866">
    <property type="entry name" value="CoxB"/>
    <property type="match status" value="1"/>
</dbReference>
<evidence type="ECO:0000259" key="42">
    <source>
        <dbReference type="PROSITE" id="PS50855"/>
    </source>
</evidence>
<dbReference type="PROSITE" id="PS50855">
    <property type="entry name" value="COX1"/>
    <property type="match status" value="1"/>
</dbReference>
<dbReference type="InterPro" id="IPR036257">
    <property type="entry name" value="Cyt_c_oxidase_su2_TM_sf"/>
</dbReference>
<dbReference type="GO" id="GO:0022904">
    <property type="term" value="P:respiratory electron transport chain"/>
    <property type="evidence" value="ECO:0007669"/>
    <property type="project" value="InterPro"/>
</dbReference>
<evidence type="ECO:0000256" key="38">
    <source>
        <dbReference type="RuleBase" id="RU003375"/>
    </source>
</evidence>
<evidence type="ECO:0000313" key="46">
    <source>
        <dbReference type="EMBL" id="CAJ1391608.1"/>
    </source>
</evidence>
<dbReference type="InterPro" id="IPR012337">
    <property type="entry name" value="RNaseH-like_sf"/>
</dbReference>
<comment type="cofactor">
    <cofactor evidence="3">
        <name>Mg(2+)</name>
        <dbReference type="ChEBI" id="CHEBI:18420"/>
    </cofactor>
</comment>
<feature type="transmembrane region" description="Helical" evidence="40">
    <location>
        <begin position="1201"/>
        <end position="1220"/>
    </location>
</feature>
<keyword evidence="29" id="KW-0249">Electron transport</keyword>
<evidence type="ECO:0000256" key="1">
    <source>
        <dbReference type="ARBA" id="ARBA00000077"/>
    </source>
</evidence>
<dbReference type="PROSITE" id="PS00078">
    <property type="entry name" value="COX2"/>
    <property type="match status" value="1"/>
</dbReference>
<dbReference type="InterPro" id="IPR001505">
    <property type="entry name" value="Copper_CuA"/>
</dbReference>
<dbReference type="CDD" id="cd01665">
    <property type="entry name" value="Cyt_c_Oxidase_III"/>
    <property type="match status" value="1"/>
</dbReference>
<evidence type="ECO:0000256" key="32">
    <source>
        <dbReference type="ARBA" id="ARBA00023008"/>
    </source>
</evidence>
<dbReference type="HAMAP" id="MF_00042">
    <property type="entry name" value="RNase_H"/>
    <property type="match status" value="1"/>
</dbReference>
<dbReference type="NCBIfam" id="NF003349">
    <property type="entry name" value="PRK04375.1-2"/>
    <property type="match status" value="1"/>
</dbReference>
<evidence type="ECO:0000259" key="45">
    <source>
        <dbReference type="PROSITE" id="PS50999"/>
    </source>
</evidence>
<comment type="function">
    <text evidence="6">Endonuclease that specifically degrades the RNA of RNA-DNA hybrids.</text>
</comment>
<evidence type="ECO:0000256" key="35">
    <source>
        <dbReference type="ARBA" id="ARBA00023136"/>
    </source>
</evidence>
<comment type="subcellular location">
    <subcellularLocation>
        <location evidence="7">Membrane</location>
        <topology evidence="7">Multi-pass membrane protein</topology>
    </subcellularLocation>
    <subcellularLocation>
        <location evidence="8">Mitochondrion inner membrane</location>
        <topology evidence="8">Single-pass membrane protein</topology>
        <orientation evidence="8">Intermembrane side</orientation>
    </subcellularLocation>
</comment>
<reference evidence="46" key="1">
    <citation type="submission" date="2023-08" db="EMBL/GenBank/DDBJ databases">
        <authorList>
            <person name="Chen Y."/>
            <person name="Shah S."/>
            <person name="Dougan E. K."/>
            <person name="Thang M."/>
            <person name="Chan C."/>
        </authorList>
    </citation>
    <scope>NUCLEOTIDE SEQUENCE</scope>
</reference>
<evidence type="ECO:0000256" key="14">
    <source>
        <dbReference type="ARBA" id="ARBA00011245"/>
    </source>
</evidence>
<keyword evidence="21 38" id="KW-0812">Transmembrane</keyword>
<keyword evidence="33" id="KW-0411">Iron-sulfur</keyword>
<organism evidence="46 47">
    <name type="scientific">Effrenium voratum</name>
    <dbReference type="NCBI Taxonomy" id="2562239"/>
    <lineage>
        <taxon>Eukaryota</taxon>
        <taxon>Sar</taxon>
        <taxon>Alveolata</taxon>
        <taxon>Dinophyceae</taxon>
        <taxon>Suessiales</taxon>
        <taxon>Symbiodiniaceae</taxon>
        <taxon>Effrenium</taxon>
    </lineage>
</organism>